<accession>A0A0B7BM02</accession>
<feature type="region of interest" description="Disordered" evidence="1">
    <location>
        <begin position="1"/>
        <end position="20"/>
    </location>
</feature>
<evidence type="ECO:0000256" key="1">
    <source>
        <dbReference type="SAM" id="MobiDB-lite"/>
    </source>
</evidence>
<evidence type="ECO:0000313" key="2">
    <source>
        <dbReference type="EMBL" id="CEK93922.1"/>
    </source>
</evidence>
<gene>
    <name evidence="2" type="primary">ORF197926</name>
</gene>
<proteinExistence type="predicted"/>
<name>A0A0B7BM02_9EUPU</name>
<reference evidence="2" key="1">
    <citation type="submission" date="2014-12" db="EMBL/GenBank/DDBJ databases">
        <title>Insight into the proteome of Arion vulgaris.</title>
        <authorList>
            <person name="Aradska J."/>
            <person name="Bulat T."/>
            <person name="Smidak R."/>
            <person name="Sarate P."/>
            <person name="Gangsoo J."/>
            <person name="Sialana F."/>
            <person name="Bilban M."/>
            <person name="Lubec G."/>
        </authorList>
    </citation>
    <scope>NUCLEOTIDE SEQUENCE</scope>
    <source>
        <tissue evidence="2">Skin</tissue>
    </source>
</reference>
<dbReference type="EMBL" id="HACG01047057">
    <property type="protein sequence ID" value="CEK93922.1"/>
    <property type="molecule type" value="Transcribed_RNA"/>
</dbReference>
<organism evidence="2">
    <name type="scientific">Arion vulgaris</name>
    <dbReference type="NCBI Taxonomy" id="1028688"/>
    <lineage>
        <taxon>Eukaryota</taxon>
        <taxon>Metazoa</taxon>
        <taxon>Spiralia</taxon>
        <taxon>Lophotrochozoa</taxon>
        <taxon>Mollusca</taxon>
        <taxon>Gastropoda</taxon>
        <taxon>Heterobranchia</taxon>
        <taxon>Euthyneura</taxon>
        <taxon>Panpulmonata</taxon>
        <taxon>Eupulmonata</taxon>
        <taxon>Stylommatophora</taxon>
        <taxon>Helicina</taxon>
        <taxon>Arionoidea</taxon>
        <taxon>Arionidae</taxon>
        <taxon>Arion</taxon>
    </lineage>
</organism>
<sequence>MVQVNRRTVEEESRTLNKTTSSITMKTNAVSDAISWMEEYKIEAYSESNRLDKYDYENQYRQASFEIERVIPI</sequence>
<protein>
    <submittedName>
        <fullName evidence="2">Uncharacterized protein</fullName>
    </submittedName>
</protein>
<dbReference type="AlphaFoldDB" id="A0A0B7BM02"/>